<dbReference type="GO" id="GO:0000981">
    <property type="term" value="F:DNA-binding transcription factor activity, RNA polymerase II-specific"/>
    <property type="evidence" value="ECO:0007669"/>
    <property type="project" value="InterPro"/>
</dbReference>
<dbReference type="PROSITE" id="PS50071">
    <property type="entry name" value="HOMEOBOX_2"/>
    <property type="match status" value="1"/>
</dbReference>
<keyword evidence="5 7" id="KW-0371">Homeobox</keyword>
<dbReference type="InterPro" id="IPR009057">
    <property type="entry name" value="Homeodomain-like_sf"/>
</dbReference>
<protein>
    <submittedName>
        <fullName evidence="11">Abdominal-A splice variant I</fullName>
    </submittedName>
</protein>
<proteinExistence type="evidence at transcript level"/>
<dbReference type="CDD" id="cd00086">
    <property type="entry name" value="homeodomain"/>
    <property type="match status" value="1"/>
</dbReference>
<feature type="domain" description="Homeobox" evidence="10">
    <location>
        <begin position="129"/>
        <end position="189"/>
    </location>
</feature>
<comment type="subcellular location">
    <subcellularLocation>
        <location evidence="1 7 8">Nucleus</location>
    </subcellularLocation>
</comment>
<evidence type="ECO:0000256" key="7">
    <source>
        <dbReference type="PROSITE-ProRule" id="PRU00108"/>
    </source>
</evidence>
<comment type="similarity">
    <text evidence="2 9">Belongs to the Antp homeobox family.</text>
</comment>
<evidence type="ECO:0000313" key="11">
    <source>
        <dbReference type="EMBL" id="CCK73377.1"/>
    </source>
</evidence>
<dbReference type="GO" id="GO:0000122">
    <property type="term" value="P:negative regulation of transcription by RNA polymerase II"/>
    <property type="evidence" value="ECO:0007669"/>
    <property type="project" value="TreeGrafter"/>
</dbReference>
<dbReference type="InterPro" id="IPR017970">
    <property type="entry name" value="Homeobox_CS"/>
</dbReference>
<name>U3UBT5_9BILA</name>
<dbReference type="PRINTS" id="PR00024">
    <property type="entry name" value="HOMEOBOX"/>
</dbReference>
<dbReference type="InterPro" id="IPR020479">
    <property type="entry name" value="HD_metazoa"/>
</dbReference>
<dbReference type="Pfam" id="PF00046">
    <property type="entry name" value="Homeodomain"/>
    <property type="match status" value="1"/>
</dbReference>
<sequence>MSSNFINSMISKYTAESACYRSHDTRLYPYAPQPGAHSAYMPFCTESDLSKSCRFANENSSQNPGNCTFSSQAGVSANGVTSSSQLNQSVASSVPNSFSSCSQGALGTSSIITSVPYFPWMSVGGTNGCPRRRGRQTYTRYQTLELEKEFHFNHYLTRRRRIEIAHVLCLTERQIKIWFQNRRMKLKKELRAVKEINEQARLESATKCNEASKSS</sequence>
<gene>
    <name evidence="11" type="primary">abdA</name>
</gene>
<dbReference type="SUPFAM" id="SSF46689">
    <property type="entry name" value="Homeodomain-like"/>
    <property type="match status" value="1"/>
</dbReference>
<dbReference type="InterPro" id="IPR001356">
    <property type="entry name" value="HD"/>
</dbReference>
<keyword evidence="6 7" id="KW-0539">Nucleus</keyword>
<evidence type="ECO:0000256" key="5">
    <source>
        <dbReference type="ARBA" id="ARBA00023155"/>
    </source>
</evidence>
<evidence type="ECO:0000256" key="3">
    <source>
        <dbReference type="ARBA" id="ARBA00022473"/>
    </source>
</evidence>
<dbReference type="GO" id="GO:0009952">
    <property type="term" value="P:anterior/posterior pattern specification"/>
    <property type="evidence" value="ECO:0007669"/>
    <property type="project" value="TreeGrafter"/>
</dbReference>
<accession>U3UBT5</accession>
<dbReference type="SMR" id="U3UBT5"/>
<dbReference type="EMBL" id="HE979843">
    <property type="protein sequence ID" value="CCK73377.1"/>
    <property type="molecule type" value="mRNA"/>
</dbReference>
<evidence type="ECO:0000256" key="1">
    <source>
        <dbReference type="ARBA" id="ARBA00004123"/>
    </source>
</evidence>
<keyword evidence="3" id="KW-0217">Developmental protein</keyword>
<evidence type="ECO:0000256" key="6">
    <source>
        <dbReference type="ARBA" id="ARBA00023242"/>
    </source>
</evidence>
<dbReference type="SMART" id="SM00389">
    <property type="entry name" value="HOX"/>
    <property type="match status" value="1"/>
</dbReference>
<dbReference type="PANTHER" id="PTHR45659">
    <property type="entry name" value="HOMEOBOX PROTEIN HOX"/>
    <property type="match status" value="1"/>
</dbReference>
<dbReference type="AlphaFoldDB" id="U3UBT5"/>
<dbReference type="Gene3D" id="1.10.10.60">
    <property type="entry name" value="Homeodomain-like"/>
    <property type="match status" value="1"/>
</dbReference>
<dbReference type="InterPro" id="IPR017995">
    <property type="entry name" value="Homeobox_antennapedia"/>
</dbReference>
<reference evidence="11" key="1">
    <citation type="submission" date="2012-08" db="EMBL/GenBank/DDBJ databases">
        <title>Onychophoran hox genes.</title>
        <authorList>
            <person name="Janssen R."/>
        </authorList>
    </citation>
    <scope>NUCLEOTIDE SEQUENCE</scope>
    <source>
        <tissue evidence="11">Whole embryo</tissue>
    </source>
</reference>
<dbReference type="FunFam" id="1.10.10.60:FF:000193">
    <property type="entry name" value="Ultrabithorax, isoform C"/>
    <property type="match status" value="1"/>
</dbReference>
<dbReference type="GO" id="GO:0000978">
    <property type="term" value="F:RNA polymerase II cis-regulatory region sequence-specific DNA binding"/>
    <property type="evidence" value="ECO:0007669"/>
    <property type="project" value="TreeGrafter"/>
</dbReference>
<organism evidence="11">
    <name type="scientific">Euperipatoides kanangrensis</name>
    <dbReference type="NCBI Taxonomy" id="488523"/>
    <lineage>
        <taxon>Eukaryota</taxon>
        <taxon>Metazoa</taxon>
        <taxon>Ecdysozoa</taxon>
        <taxon>Onychophora</taxon>
        <taxon>Udeonychophora</taxon>
        <taxon>Euonychophora</taxon>
        <taxon>Peripatopsidae</taxon>
        <taxon>Euperipatoides</taxon>
    </lineage>
</organism>
<dbReference type="PROSITE" id="PS00027">
    <property type="entry name" value="HOMEOBOX_1"/>
    <property type="match status" value="1"/>
</dbReference>
<evidence type="ECO:0000259" key="10">
    <source>
        <dbReference type="PROSITE" id="PS50071"/>
    </source>
</evidence>
<evidence type="ECO:0000256" key="8">
    <source>
        <dbReference type="RuleBase" id="RU000682"/>
    </source>
</evidence>
<dbReference type="PRINTS" id="PR00025">
    <property type="entry name" value="ANTENNAPEDIA"/>
</dbReference>
<evidence type="ECO:0000256" key="4">
    <source>
        <dbReference type="ARBA" id="ARBA00023125"/>
    </source>
</evidence>
<evidence type="ECO:0000256" key="2">
    <source>
        <dbReference type="ARBA" id="ARBA00009107"/>
    </source>
</evidence>
<dbReference type="InterPro" id="IPR022132">
    <property type="entry name" value="Abdominal-A"/>
</dbReference>
<evidence type="ECO:0000256" key="9">
    <source>
        <dbReference type="RuleBase" id="RU004442"/>
    </source>
</evidence>
<keyword evidence="4 7" id="KW-0238">DNA-binding</keyword>
<dbReference type="GO" id="GO:0005634">
    <property type="term" value="C:nucleus"/>
    <property type="evidence" value="ECO:0007669"/>
    <property type="project" value="UniProtKB-SubCell"/>
</dbReference>
<dbReference type="InterPro" id="IPR050296">
    <property type="entry name" value="Antp_homeobox"/>
</dbReference>
<feature type="DNA-binding region" description="Homeobox" evidence="7">
    <location>
        <begin position="131"/>
        <end position="190"/>
    </location>
</feature>
<dbReference type="Pfam" id="PF12407">
    <property type="entry name" value="Abdominal-A"/>
    <property type="match status" value="1"/>
</dbReference>
<dbReference type="PANTHER" id="PTHR45659:SF4">
    <property type="entry name" value="HOMEOBOX PROTEIN ABDOMINAL-A"/>
    <property type="match status" value="1"/>
</dbReference>